<keyword evidence="2" id="KW-1185">Reference proteome</keyword>
<organism evidence="1 2">
    <name type="scientific">Trametes pubescens</name>
    <name type="common">White-rot fungus</name>
    <dbReference type="NCBI Taxonomy" id="154538"/>
    <lineage>
        <taxon>Eukaryota</taxon>
        <taxon>Fungi</taxon>
        <taxon>Dikarya</taxon>
        <taxon>Basidiomycota</taxon>
        <taxon>Agaricomycotina</taxon>
        <taxon>Agaricomycetes</taxon>
        <taxon>Polyporales</taxon>
        <taxon>Polyporaceae</taxon>
        <taxon>Trametes</taxon>
    </lineage>
</organism>
<comment type="caution">
    <text evidence="1">The sequence shown here is derived from an EMBL/GenBank/DDBJ whole genome shotgun (WGS) entry which is preliminary data.</text>
</comment>
<dbReference type="EMBL" id="MNAD01000354">
    <property type="protein sequence ID" value="OJT13874.1"/>
    <property type="molecule type" value="Genomic_DNA"/>
</dbReference>
<gene>
    <name evidence="1" type="ORF">TRAPUB_9543</name>
</gene>
<dbReference type="Pfam" id="PF14223">
    <property type="entry name" value="Retrotran_gag_2"/>
    <property type="match status" value="1"/>
</dbReference>
<dbReference type="AlphaFoldDB" id="A0A1M2W1Z6"/>
<evidence type="ECO:0000313" key="1">
    <source>
        <dbReference type="EMBL" id="OJT13874.1"/>
    </source>
</evidence>
<name>A0A1M2W1Z6_TRAPU</name>
<sequence>MEPAPSDSNTATATSWIERDHLAKLQITLTLDDTPLSSVILMKTSTNTWDKLMSRYEGKGKQMIVTLIGEEKSWKEQAGTQSTFLAWTTHTKGLLKLMKAKSTLKPGKKLKCAHCHKTWVERAMTGKSN</sequence>
<accession>A0A1M2W1Z6</accession>
<evidence type="ECO:0000313" key="2">
    <source>
        <dbReference type="Proteomes" id="UP000184267"/>
    </source>
</evidence>
<proteinExistence type="predicted"/>
<dbReference type="Proteomes" id="UP000184267">
    <property type="component" value="Unassembled WGS sequence"/>
</dbReference>
<reference evidence="1 2" key="1">
    <citation type="submission" date="2016-10" db="EMBL/GenBank/DDBJ databases">
        <title>Genome sequence of the basidiomycete white-rot fungus Trametes pubescens.</title>
        <authorList>
            <person name="Makela M.R."/>
            <person name="Granchi Z."/>
            <person name="Peng M."/>
            <person name="De Vries R.P."/>
            <person name="Grigoriev I."/>
            <person name="Riley R."/>
            <person name="Hilden K."/>
        </authorList>
    </citation>
    <scope>NUCLEOTIDE SEQUENCE [LARGE SCALE GENOMIC DNA]</scope>
    <source>
        <strain evidence="1 2">FBCC735</strain>
    </source>
</reference>
<dbReference type="OrthoDB" id="2783063at2759"/>
<protein>
    <submittedName>
        <fullName evidence="1">Uncharacterized protein</fullName>
    </submittedName>
</protein>